<dbReference type="Proteomes" id="UP000321328">
    <property type="component" value="Unassembled WGS sequence"/>
</dbReference>
<evidence type="ECO:0000313" key="1">
    <source>
        <dbReference type="EMBL" id="GEL20252.1"/>
    </source>
</evidence>
<name>A0A511D636_9PSEU</name>
<dbReference type="RefSeq" id="WP_186814234.1">
    <property type="nucleotide sequence ID" value="NZ_BJVI01000063.1"/>
</dbReference>
<dbReference type="EMBL" id="BJVI01000063">
    <property type="protein sequence ID" value="GEL20252.1"/>
    <property type="molecule type" value="Genomic_DNA"/>
</dbReference>
<sequence>MHVAGDFWEVCSKDELRTRYGTPGSAAAARRGRAVAQYDEAGLVTVKDGDVKGNVLDSTRRLIADTAAARVRRDMRSCGHNITTGYRATCRSDRSSLSRQVGYRHQSGPA</sequence>
<comment type="caution">
    <text evidence="1">The sequence shown here is derived from an EMBL/GenBank/DDBJ whole genome shotgun (WGS) entry which is preliminary data.</text>
</comment>
<dbReference type="AlphaFoldDB" id="A0A511D636"/>
<proteinExistence type="predicted"/>
<protein>
    <submittedName>
        <fullName evidence="1">Uncharacterized protein</fullName>
    </submittedName>
</protein>
<evidence type="ECO:0000313" key="2">
    <source>
        <dbReference type="Proteomes" id="UP000321328"/>
    </source>
</evidence>
<gene>
    <name evidence="1" type="ORF">PA7_40890</name>
</gene>
<dbReference type="Gene3D" id="2.180.10.10">
    <property type="entry name" value="RHS repeat-associated core"/>
    <property type="match status" value="1"/>
</dbReference>
<accession>A0A511D636</accession>
<keyword evidence="2" id="KW-1185">Reference proteome</keyword>
<reference evidence="1 2" key="1">
    <citation type="submission" date="2019-07" db="EMBL/GenBank/DDBJ databases">
        <title>Whole genome shotgun sequence of Pseudonocardia asaccharolytica NBRC 16224.</title>
        <authorList>
            <person name="Hosoyama A."/>
            <person name="Uohara A."/>
            <person name="Ohji S."/>
            <person name="Ichikawa N."/>
        </authorList>
    </citation>
    <scope>NUCLEOTIDE SEQUENCE [LARGE SCALE GENOMIC DNA]</scope>
    <source>
        <strain evidence="1 2">NBRC 16224</strain>
    </source>
</reference>
<organism evidence="1 2">
    <name type="scientific">Pseudonocardia asaccharolytica DSM 44247 = NBRC 16224</name>
    <dbReference type="NCBI Taxonomy" id="1123024"/>
    <lineage>
        <taxon>Bacteria</taxon>
        <taxon>Bacillati</taxon>
        <taxon>Actinomycetota</taxon>
        <taxon>Actinomycetes</taxon>
        <taxon>Pseudonocardiales</taxon>
        <taxon>Pseudonocardiaceae</taxon>
        <taxon>Pseudonocardia</taxon>
    </lineage>
</organism>